<dbReference type="OrthoDB" id="26949at2157"/>
<dbReference type="SUPFAM" id="SSF53613">
    <property type="entry name" value="Ribokinase-like"/>
    <property type="match status" value="1"/>
</dbReference>
<reference evidence="1 2" key="1">
    <citation type="submission" date="2017-03" db="EMBL/GenBank/DDBJ databases">
        <title>Sulfur activation and transportation mechanism of thermophilic Archaea Acidianus manzaensis YN-25.</title>
        <authorList>
            <person name="Ma Y."/>
            <person name="Yang Y."/>
            <person name="Xia J."/>
        </authorList>
    </citation>
    <scope>NUCLEOTIDE SEQUENCE [LARGE SCALE GENOMIC DNA]</scope>
    <source>
        <strain evidence="1 2">YN-25</strain>
    </source>
</reference>
<dbReference type="EMBL" id="CP020477">
    <property type="protein sequence ID" value="ARM76009.1"/>
    <property type="molecule type" value="Genomic_DNA"/>
</dbReference>
<evidence type="ECO:0000313" key="2">
    <source>
        <dbReference type="Proteomes" id="UP000193404"/>
    </source>
</evidence>
<protein>
    <recommendedName>
        <fullName evidence="3">Carbohydrate kinase PfkB domain-containing protein</fullName>
    </recommendedName>
</protein>
<accession>A0A1W6K0G7</accession>
<evidence type="ECO:0008006" key="3">
    <source>
        <dbReference type="Google" id="ProtNLM"/>
    </source>
</evidence>
<organism evidence="1 2">
    <name type="scientific">Acidianus manzaensis</name>
    <dbReference type="NCBI Taxonomy" id="282676"/>
    <lineage>
        <taxon>Archaea</taxon>
        <taxon>Thermoproteota</taxon>
        <taxon>Thermoprotei</taxon>
        <taxon>Sulfolobales</taxon>
        <taxon>Sulfolobaceae</taxon>
        <taxon>Acidianus</taxon>
    </lineage>
</organism>
<dbReference type="KEGG" id="aman:B6F84_08220"/>
<dbReference type="GeneID" id="41590895"/>
<proteinExistence type="predicted"/>
<evidence type="ECO:0000313" key="1">
    <source>
        <dbReference type="EMBL" id="ARM76009.1"/>
    </source>
</evidence>
<sequence length="265" mass="29933">MKKISVGVLGAYTIDEIINGNNYFQRAGGAPIYSSLGIYLAGGIPYVFTIKGKDFTFNSPEYVYGEYVDNVEENLRFEIRLEEKGRTLKLKKKIRKMNIDYTIINNLDGIIINPVCNEIDMKDVINISVPIAVDIQGFIRNCIEGEEIKYEKVSFPSSSRYLVIHANHEEQKNSGLSIDELFKLGFKEIIISYGEDGFSVYTKEKTYTMNNDVKGSFEIGDGDFLLGYYFTLRLGGIDIENAVKKAHQMSVKFASYGPNLSILLK</sequence>
<gene>
    <name evidence="1" type="ORF">B6F84_08220</name>
</gene>
<dbReference type="RefSeq" id="WP_148691788.1">
    <property type="nucleotide sequence ID" value="NZ_CP020477.1"/>
</dbReference>
<dbReference type="Proteomes" id="UP000193404">
    <property type="component" value="Chromosome"/>
</dbReference>
<dbReference type="STRING" id="282676.B6F84_08220"/>
<dbReference type="Gene3D" id="3.40.1190.20">
    <property type="match status" value="1"/>
</dbReference>
<dbReference type="InterPro" id="IPR029056">
    <property type="entry name" value="Ribokinase-like"/>
</dbReference>
<keyword evidence="2" id="KW-1185">Reference proteome</keyword>
<name>A0A1W6K0G7_9CREN</name>
<dbReference type="AlphaFoldDB" id="A0A1W6K0G7"/>